<dbReference type="AlphaFoldDB" id="T1GE93"/>
<name>T1GE93_MEGSC</name>
<evidence type="ECO:0000313" key="8">
    <source>
        <dbReference type="EnsemblMetazoa" id="MESCA001651-PA"/>
    </source>
</evidence>
<feature type="domain" description="MARVEL" evidence="7">
    <location>
        <begin position="1"/>
        <end position="83"/>
    </location>
</feature>
<accession>T1GE93</accession>
<evidence type="ECO:0000313" key="9">
    <source>
        <dbReference type="Proteomes" id="UP000015102"/>
    </source>
</evidence>
<proteinExistence type="predicted"/>
<sequence>MTGFWFTGIMLILYLFHVCEKFHRIPWLKIEMYFDISWTILYLIAASLAASLGHEAYAAAAFFGFCAMVCYGYDSFLKWKQVQSGEIAQGSRVVNKQTNVVTTA</sequence>
<feature type="transmembrane region" description="Helical" evidence="6">
    <location>
        <begin position="6"/>
        <end position="23"/>
    </location>
</feature>
<dbReference type="GO" id="GO:0016020">
    <property type="term" value="C:membrane"/>
    <property type="evidence" value="ECO:0007669"/>
    <property type="project" value="UniProtKB-SubCell"/>
</dbReference>
<dbReference type="PANTHER" id="PTHR22776">
    <property type="entry name" value="MARVEL-CONTAINING POTENTIAL LIPID RAFT-ASSOCIATED PROTEIN"/>
    <property type="match status" value="1"/>
</dbReference>
<dbReference type="PROSITE" id="PS51225">
    <property type="entry name" value="MARVEL"/>
    <property type="match status" value="1"/>
</dbReference>
<evidence type="ECO:0000259" key="7">
    <source>
        <dbReference type="PROSITE" id="PS51225"/>
    </source>
</evidence>
<evidence type="ECO:0000256" key="3">
    <source>
        <dbReference type="ARBA" id="ARBA00022989"/>
    </source>
</evidence>
<dbReference type="InterPro" id="IPR008253">
    <property type="entry name" value="Marvel"/>
</dbReference>
<evidence type="ECO:0000256" key="1">
    <source>
        <dbReference type="ARBA" id="ARBA00004141"/>
    </source>
</evidence>
<dbReference type="InterPro" id="IPR050578">
    <property type="entry name" value="MARVEL-CKLF_proteins"/>
</dbReference>
<feature type="transmembrane region" description="Helical" evidence="6">
    <location>
        <begin position="56"/>
        <end position="73"/>
    </location>
</feature>
<keyword evidence="4 5" id="KW-0472">Membrane</keyword>
<dbReference type="HOGENOM" id="CLU_2253103_0_0_1"/>
<keyword evidence="3 6" id="KW-1133">Transmembrane helix</keyword>
<dbReference type="Proteomes" id="UP000015102">
    <property type="component" value="Unassembled WGS sequence"/>
</dbReference>
<evidence type="ECO:0000256" key="4">
    <source>
        <dbReference type="ARBA" id="ARBA00023136"/>
    </source>
</evidence>
<dbReference type="STRING" id="36166.T1GE93"/>
<organism evidence="8 9">
    <name type="scientific">Megaselia scalaris</name>
    <name type="common">Humpbacked fly</name>
    <name type="synonym">Phora scalaris</name>
    <dbReference type="NCBI Taxonomy" id="36166"/>
    <lineage>
        <taxon>Eukaryota</taxon>
        <taxon>Metazoa</taxon>
        <taxon>Ecdysozoa</taxon>
        <taxon>Arthropoda</taxon>
        <taxon>Hexapoda</taxon>
        <taxon>Insecta</taxon>
        <taxon>Pterygota</taxon>
        <taxon>Neoptera</taxon>
        <taxon>Endopterygota</taxon>
        <taxon>Diptera</taxon>
        <taxon>Brachycera</taxon>
        <taxon>Muscomorpha</taxon>
        <taxon>Platypezoidea</taxon>
        <taxon>Phoridae</taxon>
        <taxon>Megaseliini</taxon>
        <taxon>Megaselia</taxon>
    </lineage>
</organism>
<dbReference type="EnsemblMetazoa" id="MESCA001651-RA">
    <property type="protein sequence ID" value="MESCA001651-PA"/>
    <property type="gene ID" value="MESCA001651"/>
</dbReference>
<comment type="subcellular location">
    <subcellularLocation>
        <location evidence="1">Membrane</location>
        <topology evidence="1">Multi-pass membrane protein</topology>
    </subcellularLocation>
</comment>
<feature type="transmembrane region" description="Helical" evidence="6">
    <location>
        <begin position="32"/>
        <end position="50"/>
    </location>
</feature>
<evidence type="ECO:0000256" key="2">
    <source>
        <dbReference type="ARBA" id="ARBA00022692"/>
    </source>
</evidence>
<dbReference type="PANTHER" id="PTHR22776:SF49">
    <property type="entry name" value="MARVEL DOMAIN-CONTAINING PROTEIN"/>
    <property type="match status" value="1"/>
</dbReference>
<keyword evidence="9" id="KW-1185">Reference proteome</keyword>
<keyword evidence="2 5" id="KW-0812">Transmembrane</keyword>
<evidence type="ECO:0000256" key="5">
    <source>
        <dbReference type="PROSITE-ProRule" id="PRU00581"/>
    </source>
</evidence>
<protein>
    <recommendedName>
        <fullName evidence="7">MARVEL domain-containing protein</fullName>
    </recommendedName>
</protein>
<evidence type="ECO:0000256" key="6">
    <source>
        <dbReference type="SAM" id="Phobius"/>
    </source>
</evidence>
<dbReference type="OMA" id="ISWTILY"/>
<reference evidence="8" key="2">
    <citation type="submission" date="2015-06" db="UniProtKB">
        <authorList>
            <consortium name="EnsemblMetazoa"/>
        </authorList>
    </citation>
    <scope>IDENTIFICATION</scope>
</reference>
<reference evidence="9" key="1">
    <citation type="submission" date="2013-02" db="EMBL/GenBank/DDBJ databases">
        <authorList>
            <person name="Hughes D."/>
        </authorList>
    </citation>
    <scope>NUCLEOTIDE SEQUENCE</scope>
    <source>
        <strain>Durham</strain>
        <strain evidence="9">NC isolate 2 -- Noor lab</strain>
    </source>
</reference>
<dbReference type="EMBL" id="CAQQ02145083">
    <property type="status" value="NOT_ANNOTATED_CDS"/>
    <property type="molecule type" value="Genomic_DNA"/>
</dbReference>